<dbReference type="PANTHER" id="PTHR12959:SF11">
    <property type="entry name" value="GPI TRANSAMIDASE COMPONENT PIG-T"/>
    <property type="match status" value="1"/>
</dbReference>
<evidence type="ECO:0000256" key="1">
    <source>
        <dbReference type="SAM" id="MobiDB-lite"/>
    </source>
</evidence>
<dbReference type="InterPro" id="IPR007245">
    <property type="entry name" value="PIG-T"/>
</dbReference>
<accession>A0A8B7XNF7</accession>
<keyword evidence="2" id="KW-0732">Signal</keyword>
<dbReference type="KEGG" id="aplc:110974785"/>
<dbReference type="RefSeq" id="XP_022082353.1">
    <property type="nucleotide sequence ID" value="XM_022226661.1"/>
</dbReference>
<evidence type="ECO:0000313" key="3">
    <source>
        <dbReference type="Proteomes" id="UP000694845"/>
    </source>
</evidence>
<dbReference type="GO" id="GO:0042765">
    <property type="term" value="C:GPI-anchor transamidase complex"/>
    <property type="evidence" value="ECO:0007669"/>
    <property type="project" value="InterPro"/>
</dbReference>
<feature type="signal peptide" evidence="2">
    <location>
        <begin position="1"/>
        <end position="28"/>
    </location>
</feature>
<reference evidence="4" key="1">
    <citation type="submission" date="2025-08" db="UniProtKB">
        <authorList>
            <consortium name="RefSeq"/>
        </authorList>
    </citation>
    <scope>IDENTIFICATION</scope>
</reference>
<dbReference type="Pfam" id="PF04113">
    <property type="entry name" value="Gpi16"/>
    <property type="match status" value="1"/>
</dbReference>
<sequence>MAARRRGRVVVFGVVLAVVLFPFVGALGEDSFWEELFFKPLQSGHVYSHFQFTTSWNVSLTNEMNEMSHYNLFPKALGQVITRYSVQELHISLTQGQWRSENWGYPITSAPSGAQLWVWFKPSTPSVDESWKGLINALSGLFCASLNFIDDTNSAKPRVSFKPSGLASESFAKNAANLRFASLPRENVCTENLTPWKKLLPCDSKAGLSSLFHAGNLYNANYHSLAVDLRPVCDDYPACTRPALELSQSLAVVFNPPASHDGKQDWTLRSLFDRPLSNVCPMAEESKIYIDISDESLTNPWLLTPEYATISNSRGRTYAVYDLKEITKEHKINVAMKWNESVHYASVKPPHLHAHRFLSGFGQEQGGITCQLFNSHATEALRVIYMETVPWFIRLYLHTLKIENSLHVIKPEKQLYTPGNDRSNPYLLELVLTLPPQSVTTLSVQFDKAFLKWTEYPPDANIGFHISSAVVSTIMPSHSNFSATNLHSARLHSSLADPVSGSPFLRLYTEPLLIQLPVPDFSMPYNVICLTCTVVAIGFGSLHNLTTRRFVLTSTVSADGGLKSKILKFFKRSAKDEENTSDDEGDKDKTVTRDRRAGGDNGTDLRNEDS</sequence>
<name>A0A8B7XNF7_ACAPL</name>
<feature type="chain" id="PRO_5034436426" evidence="2">
    <location>
        <begin position="29"/>
        <end position="610"/>
    </location>
</feature>
<dbReference type="Proteomes" id="UP000694845">
    <property type="component" value="Unplaced"/>
</dbReference>
<dbReference type="GeneID" id="110974785"/>
<dbReference type="OrthoDB" id="331263at2759"/>
<proteinExistence type="predicted"/>
<dbReference type="AlphaFoldDB" id="A0A8B7XNF7"/>
<feature type="compositionally biased region" description="Basic and acidic residues" evidence="1">
    <location>
        <begin position="586"/>
        <end position="610"/>
    </location>
</feature>
<protein>
    <submittedName>
        <fullName evidence="4">GPI transamidase component PIG-T-like</fullName>
    </submittedName>
</protein>
<organism evidence="3 4">
    <name type="scientific">Acanthaster planci</name>
    <name type="common">Crown-of-thorns starfish</name>
    <dbReference type="NCBI Taxonomy" id="133434"/>
    <lineage>
        <taxon>Eukaryota</taxon>
        <taxon>Metazoa</taxon>
        <taxon>Echinodermata</taxon>
        <taxon>Eleutherozoa</taxon>
        <taxon>Asterozoa</taxon>
        <taxon>Asteroidea</taxon>
        <taxon>Valvatacea</taxon>
        <taxon>Valvatida</taxon>
        <taxon>Acanthasteridae</taxon>
        <taxon>Acanthaster</taxon>
    </lineage>
</organism>
<feature type="region of interest" description="Disordered" evidence="1">
    <location>
        <begin position="574"/>
        <end position="610"/>
    </location>
</feature>
<dbReference type="OMA" id="NHGHYIG"/>
<dbReference type="PANTHER" id="PTHR12959">
    <property type="entry name" value="GPI TRANSAMIDASE COMPONENT PIG-T-RELATED"/>
    <property type="match status" value="1"/>
</dbReference>
<evidence type="ECO:0000313" key="4">
    <source>
        <dbReference type="RefSeq" id="XP_022082353.1"/>
    </source>
</evidence>
<dbReference type="CTD" id="51604"/>
<dbReference type="GO" id="GO:0016255">
    <property type="term" value="P:attachment of GPI anchor to protein"/>
    <property type="evidence" value="ECO:0007669"/>
    <property type="project" value="InterPro"/>
</dbReference>
<keyword evidence="3" id="KW-1185">Reference proteome</keyword>
<gene>
    <name evidence="4" type="primary">LOC110974785</name>
</gene>
<evidence type="ECO:0000256" key="2">
    <source>
        <dbReference type="SAM" id="SignalP"/>
    </source>
</evidence>